<keyword evidence="3" id="KW-1185">Reference proteome</keyword>
<dbReference type="Pfam" id="PF13560">
    <property type="entry name" value="HTH_31"/>
    <property type="match status" value="1"/>
</dbReference>
<dbReference type="GO" id="GO:0003677">
    <property type="term" value="F:DNA binding"/>
    <property type="evidence" value="ECO:0007669"/>
    <property type="project" value="InterPro"/>
</dbReference>
<dbReference type="SMART" id="SM00530">
    <property type="entry name" value="HTH_XRE"/>
    <property type="match status" value="1"/>
</dbReference>
<dbReference type="KEGG" id="ifl:C1H71_08555"/>
<proteinExistence type="predicted"/>
<dbReference type="EMBL" id="CP025781">
    <property type="protein sequence ID" value="QBC43586.1"/>
    <property type="molecule type" value="Genomic_DNA"/>
</dbReference>
<dbReference type="Proteomes" id="UP000515917">
    <property type="component" value="Chromosome"/>
</dbReference>
<dbReference type="InterPro" id="IPR010982">
    <property type="entry name" value="Lambda_DNA-bd_dom_sf"/>
</dbReference>
<evidence type="ECO:0000313" key="2">
    <source>
        <dbReference type="EMBL" id="QBC43586.1"/>
    </source>
</evidence>
<dbReference type="InterPro" id="IPR001387">
    <property type="entry name" value="Cro/C1-type_HTH"/>
</dbReference>
<name>A0A7G3G8M7_9NEIS</name>
<dbReference type="AlphaFoldDB" id="A0A7G3G8M7"/>
<accession>A0A7G3G8M7</accession>
<feature type="domain" description="HTH cro/C1-type" evidence="1">
    <location>
        <begin position="25"/>
        <end position="78"/>
    </location>
</feature>
<dbReference type="Gene3D" id="1.10.260.40">
    <property type="entry name" value="lambda repressor-like DNA-binding domains"/>
    <property type="match status" value="1"/>
</dbReference>
<protein>
    <recommendedName>
        <fullName evidence="1">HTH cro/C1-type domain-containing protein</fullName>
    </recommendedName>
</protein>
<evidence type="ECO:0000259" key="1">
    <source>
        <dbReference type="PROSITE" id="PS50943"/>
    </source>
</evidence>
<organism evidence="2 3">
    <name type="scientific">Iodobacter fluviatilis</name>
    <dbReference type="NCBI Taxonomy" id="537"/>
    <lineage>
        <taxon>Bacteria</taxon>
        <taxon>Pseudomonadati</taxon>
        <taxon>Pseudomonadota</taxon>
        <taxon>Betaproteobacteria</taxon>
        <taxon>Neisseriales</taxon>
        <taxon>Chitinibacteraceae</taxon>
        <taxon>Iodobacter</taxon>
    </lineage>
</organism>
<dbReference type="SUPFAM" id="SSF47413">
    <property type="entry name" value="lambda repressor-like DNA-binding domains"/>
    <property type="match status" value="1"/>
</dbReference>
<reference evidence="2 3" key="1">
    <citation type="submission" date="2018-01" db="EMBL/GenBank/DDBJ databases">
        <title>Genome sequence of Iodobacter sp. strain PCH194 isolated from Indian Trans-Himalaya.</title>
        <authorList>
            <person name="Kumar V."/>
            <person name="Thakur V."/>
            <person name="Kumar S."/>
            <person name="Singh D."/>
        </authorList>
    </citation>
    <scope>NUCLEOTIDE SEQUENCE [LARGE SCALE GENOMIC DNA]</scope>
    <source>
        <strain evidence="2 3">PCH194</strain>
    </source>
</reference>
<dbReference type="RefSeq" id="WP_130106164.1">
    <property type="nucleotide sequence ID" value="NZ_CP025781.1"/>
</dbReference>
<sequence>MTKLSSTSQLLSSQDGDMISVSRRLKEERKRLGLSREIAAKALGVSVTSLYTYEGNRVTPPVSVLIPLAKLGADVQYIVTGERATALLSPEEQQMISALRAATPSVRTALLSMAHAGVDKQVVVQQKYVGGVGKVIEGDLTIHGDQTFKF</sequence>
<dbReference type="PROSITE" id="PS50943">
    <property type="entry name" value="HTH_CROC1"/>
    <property type="match status" value="1"/>
</dbReference>
<evidence type="ECO:0000313" key="3">
    <source>
        <dbReference type="Proteomes" id="UP000515917"/>
    </source>
</evidence>
<gene>
    <name evidence="2" type="ORF">C1H71_08555</name>
</gene>
<dbReference type="CDD" id="cd00093">
    <property type="entry name" value="HTH_XRE"/>
    <property type="match status" value="1"/>
</dbReference>